<protein>
    <submittedName>
        <fullName evidence="4">Major capsid protein</fullName>
    </submittedName>
</protein>
<evidence type="ECO:0000259" key="3">
    <source>
        <dbReference type="Pfam" id="PF05065"/>
    </source>
</evidence>
<dbReference type="EMBL" id="BK015035">
    <property type="protein sequence ID" value="DAD88091.1"/>
    <property type="molecule type" value="Genomic_DNA"/>
</dbReference>
<sequence length="431" mass="47375">MFKATTNPAVKQAVAAMQAAIATGEDAQIQTAFEGFGESIAAAVKEDFESAHGDENILIQRGFRVLTAEEKNYYQKVIDAGKQPTVQTMNGLLTPEVMPQTIIEDVYKNLTEEHPLLDKINFVSVQYLTRWILNDHTADVAVWGEVNSEITKEITSAFRTVDITQYKLSAFALIEKDMLELGPVFLDGYIRAFLAEALAKALEQAIIGGNGHNKPVGMDRDIHKGVSVSTSDGYPRKTAIKLKSFSPKDYGPVLANLAETETYYTNNTTGAVTDKATAAEKNGNAKNGYTKHGGRSRVFDQVTLICNMKDYLSKIMPAVTAITTAGTYATNLFPFPTDVVKSAEMTDGEALLVLPEEYFMGLGTSKEGTLEYSDEFKFFEDKRAFKIKLHGNGKAYDNTVAILLDISELEEAYIMVKGTDTNVTVNQNKVE</sequence>
<dbReference type="InterPro" id="IPR024455">
    <property type="entry name" value="Phage_capsid"/>
</dbReference>
<keyword evidence="2" id="KW-0946">Virion</keyword>
<dbReference type="InterPro" id="IPR054612">
    <property type="entry name" value="Phage_capsid-like_C"/>
</dbReference>
<accession>A0A8S5N1S6</accession>
<comment type="subcellular location">
    <subcellularLocation>
        <location evidence="1">Virion</location>
    </subcellularLocation>
</comment>
<dbReference type="SUPFAM" id="SSF56563">
    <property type="entry name" value="Major capsid protein gp5"/>
    <property type="match status" value="1"/>
</dbReference>
<evidence type="ECO:0000256" key="2">
    <source>
        <dbReference type="ARBA" id="ARBA00022844"/>
    </source>
</evidence>
<organism evidence="4">
    <name type="scientific">Siphoviridae sp. ctpbb7</name>
    <dbReference type="NCBI Taxonomy" id="2826465"/>
    <lineage>
        <taxon>Viruses</taxon>
        <taxon>Duplodnaviria</taxon>
        <taxon>Heunggongvirae</taxon>
        <taxon>Uroviricota</taxon>
        <taxon>Caudoviricetes</taxon>
    </lineage>
</organism>
<dbReference type="Pfam" id="PF05065">
    <property type="entry name" value="Phage_capsid"/>
    <property type="match status" value="1"/>
</dbReference>
<dbReference type="NCBIfam" id="TIGR01554">
    <property type="entry name" value="major_cap_HK97"/>
    <property type="match status" value="1"/>
</dbReference>
<proteinExistence type="predicted"/>
<dbReference type="GO" id="GO:0044423">
    <property type="term" value="C:virion component"/>
    <property type="evidence" value="ECO:0007669"/>
    <property type="project" value="UniProtKB-KW"/>
</dbReference>
<evidence type="ECO:0000256" key="1">
    <source>
        <dbReference type="ARBA" id="ARBA00004328"/>
    </source>
</evidence>
<evidence type="ECO:0000313" key="4">
    <source>
        <dbReference type="EMBL" id="DAD88091.1"/>
    </source>
</evidence>
<name>A0A8S5N1S6_9CAUD</name>
<reference evidence="4" key="1">
    <citation type="journal article" date="2021" name="Proc. Natl. Acad. Sci. U.S.A.">
        <title>A Catalog of Tens of Thousands of Viruses from Human Metagenomes Reveals Hidden Associations with Chronic Diseases.</title>
        <authorList>
            <person name="Tisza M.J."/>
            <person name="Buck C.B."/>
        </authorList>
    </citation>
    <scope>NUCLEOTIDE SEQUENCE</scope>
    <source>
        <strain evidence="4">Ctpbb7</strain>
    </source>
</reference>
<feature type="domain" description="Phage capsid-like C-terminal" evidence="3">
    <location>
        <begin position="97"/>
        <end position="221"/>
    </location>
</feature>